<sequence length="378" mass="43648">MSERNTNLYSFVASPFWNQQNDPNKAKKDLTKKIFKQIFKWTKLLIYMFLFLMGLWGCFQTSFESETRTQTIIGQGLEFGYNFGTTGDFRYDLSANGDAQYYTFSIQNWGFMYGPFFALFVYPGAALVLEIMYPLRDAWGGLNTLLAIFVLLFLIRTITLLISIRSTIQSERMSEIQGKIAEINAKYKDVRDTQGKQKKHMEMNELYKKYNIKPFAMFEQVFVTLPIFLIVYRVVTILRPIKSTSLFTIWYLGNTPLNEILQNLSNGGWVYIFFLLIVIPAQVISQKIPQWLAKKRSTNAVPLSESAKKQAKKTKTIQTIMMVVLIFVVVSSPSGVGLYWFLSSLFTILQAFIIHKLIMAKRKKGTTLEDKLRSLGIY</sequence>
<dbReference type="GO" id="GO:0051205">
    <property type="term" value="P:protein insertion into membrane"/>
    <property type="evidence" value="ECO:0007669"/>
    <property type="project" value="TreeGrafter"/>
</dbReference>
<feature type="transmembrane region" description="Helical" evidence="10">
    <location>
        <begin position="215"/>
        <end position="235"/>
    </location>
</feature>
<keyword evidence="5" id="KW-0653">Protein transport</keyword>
<dbReference type="Pfam" id="PF02096">
    <property type="entry name" value="60KD_IMP"/>
    <property type="match status" value="1"/>
</dbReference>
<keyword evidence="6 10" id="KW-1133">Transmembrane helix</keyword>
<dbReference type="GO" id="GO:0032977">
    <property type="term" value="F:membrane insertase activity"/>
    <property type="evidence" value="ECO:0007669"/>
    <property type="project" value="InterPro"/>
</dbReference>
<feature type="transmembrane region" description="Helical" evidence="10">
    <location>
        <begin position="268"/>
        <end position="285"/>
    </location>
</feature>
<dbReference type="PANTHER" id="PTHR12428:SF65">
    <property type="entry name" value="CYTOCHROME C OXIDASE ASSEMBLY PROTEIN COX18, MITOCHONDRIAL"/>
    <property type="match status" value="1"/>
</dbReference>
<dbReference type="EMBL" id="AWQU01000080">
    <property type="protein sequence ID" value="KFB07522.1"/>
    <property type="molecule type" value="Genomic_DNA"/>
</dbReference>
<evidence type="ECO:0000256" key="4">
    <source>
        <dbReference type="ARBA" id="ARBA00022692"/>
    </source>
</evidence>
<keyword evidence="8" id="KW-0143">Chaperone</keyword>
<feature type="transmembrane region" description="Helical" evidence="10">
    <location>
        <begin position="145"/>
        <end position="164"/>
    </location>
</feature>
<comment type="caution">
    <text evidence="12">The sequence shown here is derived from an EMBL/GenBank/DDBJ whole genome shotgun (WGS) entry which is preliminary data.</text>
</comment>
<evidence type="ECO:0000256" key="7">
    <source>
        <dbReference type="ARBA" id="ARBA00023136"/>
    </source>
</evidence>
<evidence type="ECO:0000256" key="3">
    <source>
        <dbReference type="ARBA" id="ARBA00022475"/>
    </source>
</evidence>
<dbReference type="PANTHER" id="PTHR12428">
    <property type="entry name" value="OXA1"/>
    <property type="match status" value="1"/>
</dbReference>
<evidence type="ECO:0000259" key="11">
    <source>
        <dbReference type="Pfam" id="PF02096"/>
    </source>
</evidence>
<gene>
    <name evidence="12" type="primary">yidC</name>
    <name evidence="12" type="ORF">P271_364</name>
</gene>
<evidence type="ECO:0000256" key="1">
    <source>
        <dbReference type="ARBA" id="ARBA00004651"/>
    </source>
</evidence>
<feature type="transmembrane region" description="Helical" evidence="10">
    <location>
        <begin position="38"/>
        <end position="59"/>
    </location>
</feature>
<feature type="domain" description="Membrane insertase YidC/Oxa/ALB C-terminal" evidence="11">
    <location>
        <begin position="146"/>
        <end position="356"/>
    </location>
</feature>
<dbReference type="InterPro" id="IPR047196">
    <property type="entry name" value="YidC_ALB_C"/>
</dbReference>
<accession>A0A084U3I6</accession>
<evidence type="ECO:0000313" key="13">
    <source>
        <dbReference type="Proteomes" id="UP000028523"/>
    </source>
</evidence>
<feature type="transmembrane region" description="Helical" evidence="10">
    <location>
        <begin position="316"/>
        <end position="332"/>
    </location>
</feature>
<evidence type="ECO:0000256" key="6">
    <source>
        <dbReference type="ARBA" id="ARBA00022989"/>
    </source>
</evidence>
<keyword evidence="7 10" id="KW-0472">Membrane</keyword>
<evidence type="ECO:0000256" key="9">
    <source>
        <dbReference type="RuleBase" id="RU003945"/>
    </source>
</evidence>
<evidence type="ECO:0000256" key="10">
    <source>
        <dbReference type="SAM" id="Phobius"/>
    </source>
</evidence>
<reference evidence="12 13" key="1">
    <citation type="journal article" date="2014" name="PLoS ONE">
        <title>Reduction of Hydrogen Peroxide Accumulation and Toxicity by a Catalase from Mycoplasma iowae.</title>
        <authorList>
            <person name="Pritchard R.E."/>
            <person name="Prassinos A.J."/>
            <person name="Osborne J.D."/>
            <person name="Raviv Z."/>
            <person name="Balish M.F."/>
        </authorList>
    </citation>
    <scope>NUCLEOTIDE SEQUENCE [LARGE SCALE GENOMIC DNA]</scope>
    <source>
        <strain evidence="12 13">DK-CPA</strain>
    </source>
</reference>
<dbReference type="AlphaFoldDB" id="A0A084U3I6"/>
<dbReference type="GeneID" id="96867234"/>
<comment type="similarity">
    <text evidence="9">Belongs to the OXA1/ALB3/YidC family.</text>
</comment>
<dbReference type="InterPro" id="IPR028055">
    <property type="entry name" value="YidC/Oxa/ALB_C"/>
</dbReference>
<feature type="transmembrane region" description="Helical" evidence="10">
    <location>
        <begin position="111"/>
        <end position="133"/>
    </location>
</feature>
<evidence type="ECO:0000256" key="8">
    <source>
        <dbReference type="ARBA" id="ARBA00023186"/>
    </source>
</evidence>
<proteinExistence type="inferred from homology"/>
<evidence type="ECO:0000256" key="5">
    <source>
        <dbReference type="ARBA" id="ARBA00022927"/>
    </source>
</evidence>
<dbReference type="InterPro" id="IPR001708">
    <property type="entry name" value="YidC/ALB3/OXA1/COX18"/>
</dbReference>
<dbReference type="GO" id="GO:0015031">
    <property type="term" value="P:protein transport"/>
    <property type="evidence" value="ECO:0007669"/>
    <property type="project" value="UniProtKB-KW"/>
</dbReference>
<organism evidence="12 13">
    <name type="scientific">Malacoplasma iowae DK-CPA</name>
    <dbReference type="NCBI Taxonomy" id="1394179"/>
    <lineage>
        <taxon>Bacteria</taxon>
        <taxon>Bacillati</taxon>
        <taxon>Mycoplasmatota</taxon>
        <taxon>Mycoplasmoidales</taxon>
        <taxon>Mycoplasmoidaceae</taxon>
        <taxon>Malacoplasma</taxon>
    </lineage>
</organism>
<dbReference type="NCBIfam" id="TIGR03592">
    <property type="entry name" value="yidC_oxa1_cterm"/>
    <property type="match status" value="1"/>
</dbReference>
<evidence type="ECO:0000256" key="2">
    <source>
        <dbReference type="ARBA" id="ARBA00022448"/>
    </source>
</evidence>
<keyword evidence="13" id="KW-1185">Reference proteome</keyword>
<evidence type="ECO:0000313" key="12">
    <source>
        <dbReference type="EMBL" id="KFB07522.1"/>
    </source>
</evidence>
<dbReference type="CDD" id="cd20070">
    <property type="entry name" value="5TM_YidC_Alb3"/>
    <property type="match status" value="1"/>
</dbReference>
<dbReference type="NCBIfam" id="NF002566">
    <property type="entry name" value="PRK02201.1-1"/>
    <property type="match status" value="1"/>
</dbReference>
<dbReference type="RefSeq" id="WP_004024632.1">
    <property type="nucleotide sequence ID" value="NZ_AWQU01000080.1"/>
</dbReference>
<protein>
    <submittedName>
        <fullName evidence="12">Preprotein translocase subunit YidC</fullName>
    </submittedName>
</protein>
<dbReference type="Proteomes" id="UP000028523">
    <property type="component" value="Unassembled WGS sequence"/>
</dbReference>
<comment type="subcellular location">
    <subcellularLocation>
        <location evidence="1">Cell membrane</location>
        <topology evidence="1">Multi-pass membrane protein</topology>
    </subcellularLocation>
    <subcellularLocation>
        <location evidence="9">Membrane</location>
        <topology evidence="9">Multi-pass membrane protein</topology>
    </subcellularLocation>
</comment>
<name>A0A084U3I6_MALIO</name>
<keyword evidence="3" id="KW-1003">Cell membrane</keyword>
<dbReference type="GO" id="GO:0005886">
    <property type="term" value="C:plasma membrane"/>
    <property type="evidence" value="ECO:0007669"/>
    <property type="project" value="UniProtKB-SubCell"/>
</dbReference>
<keyword evidence="2" id="KW-0813">Transport</keyword>
<keyword evidence="4 9" id="KW-0812">Transmembrane</keyword>